<reference evidence="2 3" key="1">
    <citation type="submission" date="2014-07" db="EMBL/GenBank/DDBJ databases">
        <title>Complete genome sequence of a moderately halophilic bacterium Terribacillus aidingensis MP602, isolated from Cryptomeria fortunei in Tianmu mountain in China.</title>
        <authorList>
            <person name="Wang Y."/>
            <person name="Lu P."/>
            <person name="Zhang L."/>
        </authorList>
    </citation>
    <scope>NUCLEOTIDE SEQUENCE [LARGE SCALE GENOMIC DNA]</scope>
    <source>
        <strain evidence="2 3">MP602</strain>
    </source>
</reference>
<dbReference type="RefSeq" id="WP_038563062.1">
    <property type="nucleotide sequence ID" value="NZ_CP008876.1"/>
</dbReference>
<gene>
    <name evidence="2" type="ORF">GZ22_12975</name>
</gene>
<dbReference type="HOGENOM" id="CLU_2703590_0_0_9"/>
<keyword evidence="1" id="KW-1133">Transmembrane helix</keyword>
<dbReference type="GeneID" id="34219870"/>
<proteinExistence type="predicted"/>
<dbReference type="Proteomes" id="UP000027980">
    <property type="component" value="Chromosome"/>
</dbReference>
<name>A0A075LN84_9BACI</name>
<sequence length="73" mass="8465">MYFISGIIFIAISFMMFFFIDLFSRVFPQEVMLLDEGVVQGYYQTGSLLFPIIAGIIGLFFVVLHYLLQRKAK</sequence>
<evidence type="ECO:0000313" key="3">
    <source>
        <dbReference type="Proteomes" id="UP000027980"/>
    </source>
</evidence>
<feature type="transmembrane region" description="Helical" evidence="1">
    <location>
        <begin position="48"/>
        <end position="68"/>
    </location>
</feature>
<dbReference type="AlphaFoldDB" id="A0A075LN84"/>
<keyword evidence="1" id="KW-0472">Membrane</keyword>
<dbReference type="OrthoDB" id="2974067at2"/>
<dbReference type="EMBL" id="CP008876">
    <property type="protein sequence ID" value="AIF67457.1"/>
    <property type="molecule type" value="Genomic_DNA"/>
</dbReference>
<protein>
    <submittedName>
        <fullName evidence="2">Uncharacterized protein</fullName>
    </submittedName>
</protein>
<dbReference type="KEGG" id="tap:GZ22_12975"/>
<organism evidence="2 3">
    <name type="scientific">Terribacillus saccharophilus</name>
    <dbReference type="NCBI Taxonomy" id="361277"/>
    <lineage>
        <taxon>Bacteria</taxon>
        <taxon>Bacillati</taxon>
        <taxon>Bacillota</taxon>
        <taxon>Bacilli</taxon>
        <taxon>Bacillales</taxon>
        <taxon>Bacillaceae</taxon>
        <taxon>Terribacillus</taxon>
    </lineage>
</organism>
<keyword evidence="1" id="KW-0812">Transmembrane</keyword>
<evidence type="ECO:0000313" key="2">
    <source>
        <dbReference type="EMBL" id="AIF67457.1"/>
    </source>
</evidence>
<evidence type="ECO:0000256" key="1">
    <source>
        <dbReference type="SAM" id="Phobius"/>
    </source>
</evidence>
<accession>A0A075LN84</accession>
<feature type="transmembrane region" description="Helical" evidence="1">
    <location>
        <begin position="7"/>
        <end position="28"/>
    </location>
</feature>